<evidence type="ECO:0000256" key="7">
    <source>
        <dbReference type="SAM" id="MobiDB-lite"/>
    </source>
</evidence>
<protein>
    <recommendedName>
        <fullName evidence="5">Eukaryotic translation initiation factor 3 subunit G</fullName>
        <shortName evidence="5">eIF3g</shortName>
    </recommendedName>
    <alternativeName>
        <fullName evidence="5">Eukaryotic translation initiation factor 3 RNA-binding subunit</fullName>
        <shortName evidence="5">eIF-3 RNA-binding subunit</shortName>
    </alternativeName>
    <alternativeName>
        <fullName evidence="5">Eukaryotic translation initiation factor 3 subunit 4</fullName>
    </alternativeName>
</protein>
<keyword evidence="1 5" id="KW-0963">Cytoplasm</keyword>
<organism evidence="9">
    <name type="scientific">Hemiscolopendra marginata</name>
    <dbReference type="NCBI Taxonomy" id="943146"/>
    <lineage>
        <taxon>Eukaryota</taxon>
        <taxon>Metazoa</taxon>
        <taxon>Ecdysozoa</taxon>
        <taxon>Arthropoda</taxon>
        <taxon>Myriapoda</taxon>
        <taxon>Chilopoda</taxon>
        <taxon>Pleurostigmophora</taxon>
        <taxon>Scolopendromorpha</taxon>
        <taxon>Scolopendridae</taxon>
        <taxon>Hemiscolopendra</taxon>
    </lineage>
</organism>
<dbReference type="InterPro" id="IPR012677">
    <property type="entry name" value="Nucleotide-bd_a/b_plait_sf"/>
</dbReference>
<dbReference type="InterPro" id="IPR017334">
    <property type="entry name" value="eIF3_g"/>
</dbReference>
<dbReference type="PROSITE" id="PS50102">
    <property type="entry name" value="RRM"/>
    <property type="match status" value="1"/>
</dbReference>
<dbReference type="GO" id="GO:0003723">
    <property type="term" value="F:RNA binding"/>
    <property type="evidence" value="ECO:0007669"/>
    <property type="project" value="UniProtKB-UniRule"/>
</dbReference>
<dbReference type="InterPro" id="IPR000504">
    <property type="entry name" value="RRM_dom"/>
</dbReference>
<reference evidence="9" key="1">
    <citation type="submission" date="2018-11" db="EMBL/GenBank/DDBJ databases">
        <title>Venom-gland transcriptomics and venom proteomics of the Florida green centipede (Hemiscolopendra marginata) reveal sex-based variation in a centipede venom.</title>
        <authorList>
            <person name="Nystrom G.S."/>
            <person name="Ward M.J."/>
            <person name="Ellsworth S.A."/>
            <person name="Rokyta D.R."/>
        </authorList>
    </citation>
    <scope>NUCLEOTIDE SEQUENCE</scope>
    <source>
        <tissue evidence="9">Venom gland</tissue>
    </source>
</reference>
<evidence type="ECO:0000256" key="2">
    <source>
        <dbReference type="ARBA" id="ARBA00022540"/>
    </source>
</evidence>
<feature type="compositionally biased region" description="Basic and acidic residues" evidence="7">
    <location>
        <begin position="152"/>
        <end position="170"/>
    </location>
</feature>
<evidence type="ECO:0000256" key="1">
    <source>
        <dbReference type="ARBA" id="ARBA00022490"/>
    </source>
</evidence>
<comment type="function">
    <text evidence="5">RNA-binding component of the eukaryotic translation initiation factor 3 (eIF-3) complex, which is involved in protein synthesis of a specialized repertoire of mRNAs and, together with other initiation factors, stimulates binding of mRNA and methionyl-tRNAi to the 40S ribosome. The eIF-3 complex specifically targets and initiates translation of a subset of mRNAs involved in cell proliferation. This subunit can bind 18S rRNA.</text>
</comment>
<dbReference type="CDD" id="cd12408">
    <property type="entry name" value="RRM_eIF3G_like"/>
    <property type="match status" value="1"/>
</dbReference>
<dbReference type="Pfam" id="PF00076">
    <property type="entry name" value="RRM_1"/>
    <property type="match status" value="1"/>
</dbReference>
<dbReference type="GO" id="GO:0005852">
    <property type="term" value="C:eukaryotic translation initiation factor 3 complex"/>
    <property type="evidence" value="ECO:0007669"/>
    <property type="project" value="UniProtKB-UniRule"/>
</dbReference>
<dbReference type="SMART" id="SM00360">
    <property type="entry name" value="RRM"/>
    <property type="match status" value="1"/>
</dbReference>
<dbReference type="Pfam" id="PF12353">
    <property type="entry name" value="eIF3g"/>
    <property type="match status" value="1"/>
</dbReference>
<feature type="region of interest" description="Disordered" evidence="7">
    <location>
        <begin position="150"/>
        <end position="198"/>
    </location>
</feature>
<feature type="compositionally biased region" description="Basic and acidic residues" evidence="7">
    <location>
        <begin position="182"/>
        <end position="198"/>
    </location>
</feature>
<dbReference type="InterPro" id="IPR024675">
    <property type="entry name" value="eIF3g_N"/>
</dbReference>
<evidence type="ECO:0000256" key="3">
    <source>
        <dbReference type="ARBA" id="ARBA00022884"/>
    </source>
</evidence>
<comment type="subcellular location">
    <subcellularLocation>
        <location evidence="5">Cytoplasm</location>
    </subcellularLocation>
</comment>
<dbReference type="SUPFAM" id="SSF54928">
    <property type="entry name" value="RNA-binding domain, RBD"/>
    <property type="match status" value="1"/>
</dbReference>
<dbReference type="GO" id="GO:0033290">
    <property type="term" value="C:eukaryotic 48S preinitiation complex"/>
    <property type="evidence" value="ECO:0007669"/>
    <property type="project" value="UniProtKB-UniRule"/>
</dbReference>
<feature type="region of interest" description="Disordered" evidence="7">
    <location>
        <begin position="1"/>
        <end position="22"/>
    </location>
</feature>
<dbReference type="GO" id="GO:0003743">
    <property type="term" value="F:translation initiation factor activity"/>
    <property type="evidence" value="ECO:0007669"/>
    <property type="project" value="UniProtKB-UniRule"/>
</dbReference>
<dbReference type="Gene3D" id="3.30.70.330">
    <property type="match status" value="1"/>
</dbReference>
<dbReference type="AlphaFoldDB" id="A0A646QDX4"/>
<evidence type="ECO:0000256" key="4">
    <source>
        <dbReference type="ARBA" id="ARBA00022917"/>
    </source>
</evidence>
<keyword evidence="3 6" id="KW-0694">RNA-binding</keyword>
<dbReference type="HAMAP" id="MF_03006">
    <property type="entry name" value="eIF3g"/>
    <property type="match status" value="1"/>
</dbReference>
<dbReference type="PANTHER" id="PTHR10352">
    <property type="entry name" value="EUKARYOTIC TRANSLATION INITIATION FACTOR 3 SUBUNIT G"/>
    <property type="match status" value="1"/>
</dbReference>
<keyword evidence="2 5" id="KW-0396">Initiation factor</keyword>
<accession>A0A646QDX4</accession>
<evidence type="ECO:0000256" key="5">
    <source>
        <dbReference type="HAMAP-Rule" id="MF_03006"/>
    </source>
</evidence>
<evidence type="ECO:0000256" key="6">
    <source>
        <dbReference type="PROSITE-ProRule" id="PRU00176"/>
    </source>
</evidence>
<proteinExistence type="inferred from homology"/>
<feature type="domain" description="RRM" evidence="8">
    <location>
        <begin position="199"/>
        <end position="277"/>
    </location>
</feature>
<evidence type="ECO:0000259" key="8">
    <source>
        <dbReference type="PROSITE" id="PS50102"/>
    </source>
</evidence>
<name>A0A646QDX4_9MYRI</name>
<dbReference type="CDD" id="cd12933">
    <property type="entry name" value="eIF3G"/>
    <property type="match status" value="1"/>
</dbReference>
<comment type="subunit">
    <text evidence="5">Component of the eukaryotic translation initiation factor 3 (eIF-3) complex.</text>
</comment>
<dbReference type="GO" id="GO:0016282">
    <property type="term" value="C:eukaryotic 43S preinitiation complex"/>
    <property type="evidence" value="ECO:0007669"/>
    <property type="project" value="UniProtKB-UniRule"/>
</dbReference>
<dbReference type="GO" id="GO:0001732">
    <property type="term" value="P:formation of cytoplasmic translation initiation complex"/>
    <property type="evidence" value="ECO:0007669"/>
    <property type="project" value="UniProtKB-UniRule"/>
</dbReference>
<dbReference type="InterPro" id="IPR035979">
    <property type="entry name" value="RBD_domain_sf"/>
</dbReference>
<dbReference type="InterPro" id="IPR034240">
    <property type="entry name" value="eIF3G_RRM"/>
</dbReference>
<evidence type="ECO:0000313" key="9">
    <source>
        <dbReference type="EMBL" id="MUP40833.1"/>
    </source>
</evidence>
<sequence>MPSIDNEIKTTSWADQVEEGEDSLPLPTEIIDNGIKTITEYKINDDGKKVKVVRQYKIEKRTVSRSIARRKTLHKFGLASGDKPGPNPSTTIITEDVFMQFISNKEEEKPAEDDALAKIRGSKMVRCRMCKEDHWTTQCPYKDTLGPLQETLKGDEKKPATPAQTEEKTKMGKYVPPSLRDGGNRRGESMQPSRRDETATIRVTNLSEDARESDLQDLFRQFGPIARIYLAKDKTTGQSKGFAFVNFMKKEDASKAISAVSGFGYDHLILNVEWAKPSGTS</sequence>
<dbReference type="PIRSF" id="PIRSF037949">
    <property type="entry name" value="Transl_init_eIF-3_RNA-bind"/>
    <property type="match status" value="1"/>
</dbReference>
<comment type="similarity">
    <text evidence="5">Belongs to the eIF-3 subunit G family.</text>
</comment>
<keyword evidence="4 5" id="KW-0648">Protein biosynthesis</keyword>
<dbReference type="EMBL" id="GHBY01000656">
    <property type="protein sequence ID" value="MUP40833.1"/>
    <property type="molecule type" value="Transcribed_RNA"/>
</dbReference>